<dbReference type="AlphaFoldDB" id="Q7QH25"/>
<keyword evidence="6" id="KW-0472">Membrane</keyword>
<dbReference type="InterPro" id="IPR001849">
    <property type="entry name" value="PH_domain"/>
</dbReference>
<dbReference type="Proteomes" id="UP000007062">
    <property type="component" value="Chromosome 2R"/>
</dbReference>
<accession>Q7QH25</accession>
<feature type="transmembrane region" description="Helical" evidence="6">
    <location>
        <begin position="778"/>
        <end position="796"/>
    </location>
</feature>
<dbReference type="InterPro" id="IPR037239">
    <property type="entry name" value="OSBP_sf"/>
</dbReference>
<reference evidence="8" key="5">
    <citation type="submission" date="2011-05" db="EMBL/GenBank/DDBJ databases">
        <authorList>
            <consortium name="VectorBase"/>
        </authorList>
    </citation>
    <scope>NUCLEOTIDE SEQUENCE</scope>
    <source>
        <strain evidence="8">PEST</strain>
    </source>
</reference>
<dbReference type="VEuPathDB" id="VectorBase:AGAP003484"/>
<feature type="compositionally biased region" description="Low complexity" evidence="5">
    <location>
        <begin position="697"/>
        <end position="709"/>
    </location>
</feature>
<keyword evidence="6" id="KW-1133">Transmembrane helix</keyword>
<evidence type="ECO:0000256" key="1">
    <source>
        <dbReference type="ARBA" id="ARBA00008842"/>
    </source>
</evidence>
<evidence type="ECO:0000256" key="2">
    <source>
        <dbReference type="ARBA" id="ARBA00022448"/>
    </source>
</evidence>
<organism evidence="8">
    <name type="scientific">Anopheles gambiae</name>
    <name type="common">African malaria mosquito</name>
    <dbReference type="NCBI Taxonomy" id="7165"/>
    <lineage>
        <taxon>Eukaryota</taxon>
        <taxon>Metazoa</taxon>
        <taxon>Ecdysozoa</taxon>
        <taxon>Arthropoda</taxon>
        <taxon>Hexapoda</taxon>
        <taxon>Insecta</taxon>
        <taxon>Pterygota</taxon>
        <taxon>Neoptera</taxon>
        <taxon>Endopterygota</taxon>
        <taxon>Diptera</taxon>
        <taxon>Nematocera</taxon>
        <taxon>Culicoidea</taxon>
        <taxon>Culicidae</taxon>
        <taxon>Anophelinae</taxon>
        <taxon>Anopheles</taxon>
    </lineage>
</organism>
<dbReference type="FunFam" id="2.30.29.30:FF:000030">
    <property type="entry name" value="Oxysterol-binding protein"/>
    <property type="match status" value="1"/>
</dbReference>
<dbReference type="InterPro" id="IPR000648">
    <property type="entry name" value="Oxysterol-bd"/>
</dbReference>
<reference evidence="9" key="6">
    <citation type="submission" date="2020-05" db="UniProtKB">
        <authorList>
            <consortium name="EnsemblMetazoa"/>
        </authorList>
    </citation>
    <scope>IDENTIFICATION</scope>
    <source>
        <strain evidence="9">PEST</strain>
    </source>
</reference>
<dbReference type="GO" id="GO:0006869">
    <property type="term" value="P:lipid transport"/>
    <property type="evidence" value="ECO:0007669"/>
    <property type="project" value="UniProtKB-KW"/>
</dbReference>
<dbReference type="CDD" id="cd13286">
    <property type="entry name" value="PH_OPR5_ORP8"/>
    <property type="match status" value="1"/>
</dbReference>
<keyword evidence="6" id="KW-0812">Transmembrane</keyword>
<proteinExistence type="inferred from homology"/>
<dbReference type="Gene3D" id="3.30.70.3490">
    <property type="match status" value="1"/>
</dbReference>
<dbReference type="VEuPathDB" id="VectorBase:AGAMI1_013364"/>
<evidence type="ECO:0000313" key="10">
    <source>
        <dbReference type="Proteomes" id="UP000007062"/>
    </source>
</evidence>
<feature type="compositionally biased region" description="Basic residues" evidence="5">
    <location>
        <begin position="678"/>
        <end position="691"/>
    </location>
</feature>
<dbReference type="Gene3D" id="1.10.287.2720">
    <property type="match status" value="1"/>
</dbReference>
<keyword evidence="4" id="KW-0446">Lipid-binding</keyword>
<keyword evidence="3" id="KW-0445">Lipid transport</keyword>
<dbReference type="FunFam" id="2.40.160.120:FF:000004">
    <property type="entry name" value="Oxysterol-binding protein"/>
    <property type="match status" value="1"/>
</dbReference>
<evidence type="ECO:0000256" key="4">
    <source>
        <dbReference type="ARBA" id="ARBA00023121"/>
    </source>
</evidence>
<sequence>MKFFLGITGWNDNSPKIESGFPDKNDSAKLNRKESYKAQRKNYRREKKRVASELLNSLQDPAVIVLADWLKIRGTLKSWTKLWCVLKPGLLFIYKSPKTKSSHWVGTVLLTSCQVIERPSKKDGFCFKLFHPLDQTIWAPRGPDKETMGAVVQPLPTSYLIFRAPSQAAGKCWMDALELSLRCSALLVRSVPNIDTNLSEGATSTTHETQWSEADYEKHFDEHDLDIDSQLDQGTMVSAGESDSESDLGEGMDVEEFPETPYVHSPEEEFGAAGEQVEELPEEHKSLIWFLVKQVRPGMDLSKVVLPTFILEPRSFLDKLADSYYHADILSKAVLEDDPFTRMKTVVQWYLSGFYKKPKGLKKPYNPILGETFRCYWQHENGSRTFYIAEQVSHHPPVSVFYVTNRQDGFCISCSILAKSKFYGNSTSAILEGVATLTLLPRGESYTLAVPYAHCKGILMGTLSMELGGKVSIECENTGYKTELEFKLKPFLGGNEYTNLVVGKLKLGKETMATINGHWDSEIRIKDSRTNEETVLFNPTPDIRNRRLKRFTVPMESQGMNESERLWQHVSAAIHRDDQVGATEEKTALEEAQRISAKERKATCTEWVPLLFQQDFVTGQWHYKFADLRPWDPRNDLRQYESNYRIQTKTRHQAPMVRTASVVSTDPLNILQVDSRGSLRKNRSGVMKSRKISSNTSTPDLNDPNSDSSHSNDHDTVLSSTRIMQTLDDINKKLEEHSKKLVKLQLDMDKIHWAPPRRQQINADGPLAFLSSINVKTLVLIVVGLLVQLLLSWFLIKRSLTTVTTSDTREGGDGDGGESAGNNSN</sequence>
<keyword evidence="2" id="KW-0813">Transport</keyword>
<evidence type="ECO:0000313" key="9">
    <source>
        <dbReference type="EnsemblMetazoa" id="AGAP003484-PA"/>
    </source>
</evidence>
<dbReference type="Gene3D" id="2.40.160.120">
    <property type="match status" value="1"/>
</dbReference>
<feature type="region of interest" description="Disordered" evidence="5">
    <location>
        <begin position="805"/>
        <end position="825"/>
    </location>
</feature>
<evidence type="ECO:0000256" key="6">
    <source>
        <dbReference type="SAM" id="Phobius"/>
    </source>
</evidence>
<reference evidence="8" key="2">
    <citation type="submission" date="2002-03" db="EMBL/GenBank/DDBJ databases">
        <authorList>
            <consortium name="The Anopheles Genome Sequencing Consortium"/>
        </authorList>
    </citation>
    <scope>NUCLEOTIDE SEQUENCE</scope>
    <source>
        <strain evidence="8">PEST</strain>
    </source>
</reference>
<evidence type="ECO:0000259" key="7">
    <source>
        <dbReference type="PROSITE" id="PS50003"/>
    </source>
</evidence>
<dbReference type="PANTHER" id="PTHR10972">
    <property type="entry name" value="OXYSTEROL-BINDING PROTEIN-RELATED"/>
    <property type="match status" value="1"/>
</dbReference>
<reference evidence="8" key="4">
    <citation type="journal article" date="2007" name="Genome Biol.">
        <title>Update of the Anopheles gambiae PEST genome assembly.</title>
        <authorList>
            <person name="Sharakhova M.V."/>
            <person name="Hammond M.P."/>
            <person name="Lobo N.F."/>
            <person name="Krzywinski J."/>
            <person name="Unger M.F."/>
            <person name="Hillenmeyer M.E."/>
            <person name="Bruggner R.V."/>
            <person name="Birney E."/>
            <person name="Collins F.H."/>
        </authorList>
    </citation>
    <scope>NUCLEOTIDE SEQUENCE</scope>
    <source>
        <strain evidence="8">PEST</strain>
    </source>
</reference>
<protein>
    <submittedName>
        <fullName evidence="8">AGAP003484-PA</fullName>
    </submittedName>
</protein>
<reference evidence="8 9" key="3">
    <citation type="journal article" date="2004" name="Trends Parasitol.">
        <title>The Anopheles gambiae genome: an update.</title>
        <authorList>
            <person name="Mongin E."/>
            <person name="Louis C."/>
            <person name="Holt R.A."/>
            <person name="Birney E."/>
            <person name="Collins F.H."/>
        </authorList>
    </citation>
    <scope>NUCLEOTIDE SEQUENCE</scope>
    <source>
        <strain evidence="8 9">PEST</strain>
    </source>
</reference>
<feature type="domain" description="PH" evidence="7">
    <location>
        <begin position="63"/>
        <end position="182"/>
    </location>
</feature>
<evidence type="ECO:0000256" key="5">
    <source>
        <dbReference type="SAM" id="MobiDB-lite"/>
    </source>
</evidence>
<evidence type="ECO:0000313" key="8">
    <source>
        <dbReference type="EMBL" id="EAA05398.5"/>
    </source>
</evidence>
<dbReference type="SUPFAM" id="SSF50729">
    <property type="entry name" value="PH domain-like"/>
    <property type="match status" value="1"/>
</dbReference>
<dbReference type="FunFam" id="1.10.287.2720:FF:000002">
    <property type="entry name" value="Oxysterol-binding protein"/>
    <property type="match status" value="1"/>
</dbReference>
<dbReference type="InterPro" id="IPR011993">
    <property type="entry name" value="PH-like_dom_sf"/>
</dbReference>
<dbReference type="SMART" id="SM00233">
    <property type="entry name" value="PH"/>
    <property type="match status" value="1"/>
</dbReference>
<feature type="region of interest" description="Disordered" evidence="5">
    <location>
        <begin position="674"/>
        <end position="718"/>
    </location>
</feature>
<dbReference type="Pfam" id="PF01237">
    <property type="entry name" value="Oxysterol_BP"/>
    <property type="match status" value="1"/>
</dbReference>
<comment type="similarity">
    <text evidence="1">Belongs to the OSBP family.</text>
</comment>
<name>Q7QH25_ANOGA</name>
<keyword evidence="10" id="KW-1185">Reference proteome</keyword>
<dbReference type="Pfam" id="PF00169">
    <property type="entry name" value="PH"/>
    <property type="match status" value="1"/>
</dbReference>
<evidence type="ECO:0000256" key="3">
    <source>
        <dbReference type="ARBA" id="ARBA00023055"/>
    </source>
</evidence>
<dbReference type="EMBL" id="AAAB01008820">
    <property type="protein sequence ID" value="EAA05398.5"/>
    <property type="molecule type" value="Genomic_DNA"/>
</dbReference>
<dbReference type="PROSITE" id="PS50003">
    <property type="entry name" value="PH_DOMAIN"/>
    <property type="match status" value="1"/>
</dbReference>
<dbReference type="GO" id="GO:0008289">
    <property type="term" value="F:lipid binding"/>
    <property type="evidence" value="ECO:0007669"/>
    <property type="project" value="UniProtKB-KW"/>
</dbReference>
<dbReference type="HOGENOM" id="CLU_012334_2_0_1"/>
<gene>
    <name evidence="8" type="ORF">AgaP_AGAP003484</name>
</gene>
<dbReference type="PANTHER" id="PTHR10972:SF102">
    <property type="entry name" value="OXYSTEROL-BINDING PROTEIN"/>
    <property type="match status" value="1"/>
</dbReference>
<dbReference type="SUPFAM" id="SSF144000">
    <property type="entry name" value="Oxysterol-binding protein-like"/>
    <property type="match status" value="1"/>
</dbReference>
<reference evidence="8 10" key="1">
    <citation type="journal article" date="2002" name="Science">
        <title>The genome sequence of the malaria mosquito Anopheles gambiae.</title>
        <authorList>
            <person name="Holt R.A."/>
            <person name="Subramanian G.M."/>
            <person name="Halpern A."/>
            <person name="Sutton G.G."/>
            <person name="Charlab R."/>
            <person name="Nusskern D.R."/>
            <person name="Wincker P."/>
            <person name="Clark A.G."/>
            <person name="Ribeiro J.M."/>
            <person name="Wides R."/>
            <person name="Salzberg S.L."/>
            <person name="Loftus B."/>
            <person name="Yandell M."/>
            <person name="Majoros W.H."/>
            <person name="Rusch D.B."/>
            <person name="Lai Z."/>
            <person name="Kraft C.L."/>
            <person name="Abril J.F."/>
            <person name="Anthouard V."/>
            <person name="Arensburger P."/>
            <person name="Atkinson P.W."/>
            <person name="Baden H."/>
            <person name="de Berardinis V."/>
            <person name="Baldwin D."/>
            <person name="Benes V."/>
            <person name="Biedler J."/>
            <person name="Blass C."/>
            <person name="Bolanos R."/>
            <person name="Boscus D."/>
            <person name="Barnstead M."/>
            <person name="Cai S."/>
            <person name="Center A."/>
            <person name="Chaturverdi K."/>
            <person name="Christophides G.K."/>
            <person name="Chrystal M.A."/>
            <person name="Clamp M."/>
            <person name="Cravchik A."/>
            <person name="Curwen V."/>
            <person name="Dana A."/>
            <person name="Delcher A."/>
            <person name="Dew I."/>
            <person name="Evans C.A."/>
            <person name="Flanigan M."/>
            <person name="Grundschober-Freimoser A."/>
            <person name="Friedli L."/>
            <person name="Gu Z."/>
            <person name="Guan P."/>
            <person name="Guigo R."/>
            <person name="Hillenmeyer M.E."/>
            <person name="Hladun S.L."/>
            <person name="Hogan J.R."/>
            <person name="Hong Y.S."/>
            <person name="Hoover J."/>
            <person name="Jaillon O."/>
            <person name="Ke Z."/>
            <person name="Kodira C."/>
            <person name="Kokoza E."/>
            <person name="Koutsos A."/>
            <person name="Letunic I."/>
            <person name="Levitsky A."/>
            <person name="Liang Y."/>
            <person name="Lin J.J."/>
            <person name="Lobo N.F."/>
            <person name="Lopez J.R."/>
            <person name="Malek J.A."/>
            <person name="McIntosh T.C."/>
            <person name="Meister S."/>
            <person name="Miller J."/>
            <person name="Mobarry C."/>
            <person name="Mongin E."/>
            <person name="Murphy S.D."/>
            <person name="O'Brochta D.A."/>
            <person name="Pfannkoch C."/>
            <person name="Qi R."/>
            <person name="Regier M.A."/>
            <person name="Remington K."/>
            <person name="Shao H."/>
            <person name="Sharakhova M.V."/>
            <person name="Sitter C.D."/>
            <person name="Shetty J."/>
            <person name="Smith T.J."/>
            <person name="Strong R."/>
            <person name="Sun J."/>
            <person name="Thomasova D."/>
            <person name="Ton L.Q."/>
            <person name="Topalis P."/>
            <person name="Tu Z."/>
            <person name="Unger M.F."/>
            <person name="Walenz B."/>
            <person name="Wang A."/>
            <person name="Wang J."/>
            <person name="Wang M."/>
            <person name="Wang X."/>
            <person name="Woodford K.J."/>
            <person name="Wortman J.R."/>
            <person name="Wu M."/>
            <person name="Yao A."/>
            <person name="Zdobnov E.M."/>
            <person name="Zhang H."/>
            <person name="Zhao Q."/>
            <person name="Zhao S."/>
            <person name="Zhu S.C."/>
            <person name="Zhimulev I."/>
            <person name="Coluzzi M."/>
            <person name="della Torre A."/>
            <person name="Roth C.W."/>
            <person name="Louis C."/>
            <person name="Kalush F."/>
            <person name="Mural R.J."/>
            <person name="Myers E.W."/>
            <person name="Adams M.D."/>
            <person name="Smith H.O."/>
            <person name="Broder S."/>
            <person name="Gardner M.J."/>
            <person name="Fraser C.M."/>
            <person name="Birney E."/>
            <person name="Bork P."/>
            <person name="Brey P.T."/>
            <person name="Venter J.C."/>
            <person name="Weissenbach J."/>
            <person name="Kafatos F.C."/>
            <person name="Collins F.H."/>
            <person name="Hoffman S.L."/>
        </authorList>
    </citation>
    <scope>NUCLEOTIDE SEQUENCE [LARGE SCALE GENOMIC DNA]</scope>
    <source>
        <strain evidence="8 10">PEST</strain>
    </source>
</reference>
<dbReference type="EnsemblMetazoa" id="AGAP003484-RA">
    <property type="protein sequence ID" value="AGAP003484-PA"/>
    <property type="gene ID" value="AGAP003484"/>
</dbReference>
<dbReference type="Gene3D" id="2.30.29.30">
    <property type="entry name" value="Pleckstrin-homology domain (PH domain)/Phosphotyrosine-binding domain (PTB)"/>
    <property type="match status" value="1"/>
</dbReference>